<gene>
    <name evidence="5" type="ORF">HIJ39_06315</name>
</gene>
<name>A0A7Y0Q236_9FIRM</name>
<proteinExistence type="inferred from homology"/>
<evidence type="ECO:0000256" key="2">
    <source>
        <dbReference type="ARBA" id="ARBA00033743"/>
    </source>
</evidence>
<evidence type="ECO:0000313" key="5">
    <source>
        <dbReference type="EMBL" id="NMP21965.1"/>
    </source>
</evidence>
<dbReference type="RefSeq" id="WP_169097852.1">
    <property type="nucleotide sequence ID" value="NZ_JABBVZ010000015.1"/>
</dbReference>
<dbReference type="GO" id="GO:0140737">
    <property type="term" value="C:encapsulin nanocompartment"/>
    <property type="evidence" value="ECO:0007669"/>
    <property type="project" value="UniProtKB-SubCell"/>
</dbReference>
<evidence type="ECO:0000256" key="4">
    <source>
        <dbReference type="ARBA" id="ARBA00050023"/>
    </source>
</evidence>
<dbReference type="PANTHER" id="PTHR37165">
    <property type="entry name" value="PEPTIDASE U56 FAMILY"/>
    <property type="match status" value="1"/>
</dbReference>
<comment type="subcellular location">
    <subcellularLocation>
        <location evidence="1">Encapsulin nanocompartment</location>
    </subcellularLocation>
</comment>
<accession>A0A7Y0Q236</accession>
<keyword evidence="3" id="KW-1284">Encapsulin nanocompartment</keyword>
<evidence type="ECO:0000256" key="3">
    <source>
        <dbReference type="ARBA" id="ARBA00033787"/>
    </source>
</evidence>
<evidence type="ECO:0000256" key="1">
    <source>
        <dbReference type="ARBA" id="ARBA00033738"/>
    </source>
</evidence>
<dbReference type="Proteomes" id="UP000533476">
    <property type="component" value="Unassembled WGS sequence"/>
</dbReference>
<dbReference type="AlphaFoldDB" id="A0A7Y0Q236"/>
<dbReference type="NCBIfam" id="NF041155">
    <property type="entry name" value="encap_f1"/>
    <property type="match status" value="1"/>
</dbReference>
<evidence type="ECO:0000313" key="6">
    <source>
        <dbReference type="Proteomes" id="UP000533476"/>
    </source>
</evidence>
<dbReference type="InterPro" id="IPR007544">
    <property type="entry name" value="ENCAP"/>
</dbReference>
<dbReference type="Gene3D" id="3.30.2320.10">
    <property type="entry name" value="hypothetical protein PF0899 domain"/>
    <property type="match status" value="1"/>
</dbReference>
<dbReference type="EMBL" id="JABBVZ010000015">
    <property type="protein sequence ID" value="NMP21965.1"/>
    <property type="molecule type" value="Genomic_DNA"/>
</dbReference>
<dbReference type="PANTHER" id="PTHR37165:SF1">
    <property type="entry name" value="TYPE 1 ENCAPSULIN SHELL PROTEIN"/>
    <property type="match status" value="1"/>
</dbReference>
<dbReference type="Pfam" id="PF04454">
    <property type="entry name" value="Linocin_M18"/>
    <property type="match status" value="1"/>
</dbReference>
<organism evidence="5 6">
    <name type="scientific">Sulfobacillus harzensis</name>
    <dbReference type="NCBI Taxonomy" id="2729629"/>
    <lineage>
        <taxon>Bacteria</taxon>
        <taxon>Bacillati</taxon>
        <taxon>Bacillota</taxon>
        <taxon>Clostridia</taxon>
        <taxon>Eubacteriales</taxon>
        <taxon>Clostridiales Family XVII. Incertae Sedis</taxon>
        <taxon>Sulfobacillus</taxon>
    </lineage>
</organism>
<keyword evidence="6" id="KW-1185">Reference proteome</keyword>
<dbReference type="InterPro" id="IPR051429">
    <property type="entry name" value="Encapsulin_nc"/>
</dbReference>
<dbReference type="Gene3D" id="3.30.2400.30">
    <property type="match status" value="1"/>
</dbReference>
<sequence>MDVLNRGEAPINEKEWAEVTEAVTRVARRQLVGRRFLPLFGPVGVGIQVIQVDRTPSWDLAQVTMQGEAEDEVPESRLYQRVPVLSKDFVLDWRDLEQARSTGSQLDWSKAEAAASFVALAEDHVIFHGLPDQKLDGLLTVEGRHVLPSQGWDEPGQGFQDVVRAVSHLTSAGFMPPFSVVAGVTVYAAWNRLFGNSGVLEVEQIERLVQGGVFQSPLVPDDTVLVLAPGAENMDLAVGLDLNVAFVESTRMNHIFRVLETLSLRIKRTGAICQIWQES</sequence>
<protein>
    <recommendedName>
        <fullName evidence="4">Type 1 encapsulin shell protein</fullName>
    </recommendedName>
</protein>
<comment type="similarity">
    <text evidence="2">Belongs to the encapsulin family. Family 1 subfamily.</text>
</comment>
<reference evidence="5 6" key="1">
    <citation type="submission" date="2020-04" db="EMBL/GenBank/DDBJ databases">
        <authorList>
            <person name="Zhang R."/>
            <person name="Schippers A."/>
        </authorList>
    </citation>
    <scope>NUCLEOTIDE SEQUENCE [LARGE SCALE GENOMIC DNA]</scope>
    <source>
        <strain evidence="5 6">DSM 109850</strain>
    </source>
</reference>
<comment type="caution">
    <text evidence="5">The sequence shown here is derived from an EMBL/GenBank/DDBJ whole genome shotgun (WGS) entry which is preliminary data.</text>
</comment>